<keyword evidence="3" id="KW-1185">Reference proteome</keyword>
<sequence>MGVSASQAPIFIGGAPRSGTTLVRAMLNASGRVRCGPELRVIPALCHLAGQIRASALPVLQRQAGLTPQRMDDLFAETISGFLDGAGGGDPSRRVAEKTPANVLHFPTLRQLFPESPLVAVVRDGRDVVASLLDCDWMDARTGRPMDIVVDPAAAARLWLRSVEASEAMARDPRLHVVRYEGLVASPGDALEALFNRLGEPFDAAALDHARVFDPAAGQNETSAARVSQPLDTASVGRWRRDLTRDQLRTVEAVIAPALDRLGYE</sequence>
<dbReference type="GO" id="GO:0008476">
    <property type="term" value="F:protein-tyrosine sulfotransferase activity"/>
    <property type="evidence" value="ECO:0007669"/>
    <property type="project" value="InterPro"/>
</dbReference>
<dbReference type="PANTHER" id="PTHR12788">
    <property type="entry name" value="PROTEIN-TYROSINE SULFOTRANSFERASE 2"/>
    <property type="match status" value="1"/>
</dbReference>
<protein>
    <recommendedName>
        <fullName evidence="4">Sulfotransferase</fullName>
    </recommendedName>
</protein>
<dbReference type="Pfam" id="PF13469">
    <property type="entry name" value="Sulfotransfer_3"/>
    <property type="match status" value="1"/>
</dbReference>
<gene>
    <name evidence="2" type="ORF">DDZ18_06750</name>
</gene>
<evidence type="ECO:0000313" key="3">
    <source>
        <dbReference type="Proteomes" id="UP000245168"/>
    </source>
</evidence>
<comment type="caution">
    <text evidence="2">The sequence shown here is derived from an EMBL/GenBank/DDBJ whole genome shotgun (WGS) entry which is preliminary data.</text>
</comment>
<proteinExistence type="predicted"/>
<evidence type="ECO:0000256" key="1">
    <source>
        <dbReference type="ARBA" id="ARBA00022679"/>
    </source>
</evidence>
<evidence type="ECO:0000313" key="2">
    <source>
        <dbReference type="EMBL" id="PWE17378.1"/>
    </source>
</evidence>
<dbReference type="PANTHER" id="PTHR12788:SF10">
    <property type="entry name" value="PROTEIN-TYROSINE SULFOTRANSFERASE"/>
    <property type="match status" value="1"/>
</dbReference>
<name>A0A2U2BTP8_9PROT</name>
<dbReference type="InterPro" id="IPR027417">
    <property type="entry name" value="P-loop_NTPase"/>
</dbReference>
<accession>A0A2U2BTP8</accession>
<dbReference type="AlphaFoldDB" id="A0A2U2BTP8"/>
<dbReference type="SUPFAM" id="SSF52540">
    <property type="entry name" value="P-loop containing nucleoside triphosphate hydrolases"/>
    <property type="match status" value="1"/>
</dbReference>
<dbReference type="InterPro" id="IPR026634">
    <property type="entry name" value="TPST-like"/>
</dbReference>
<evidence type="ECO:0008006" key="4">
    <source>
        <dbReference type="Google" id="ProtNLM"/>
    </source>
</evidence>
<keyword evidence="1" id="KW-0808">Transferase</keyword>
<dbReference type="RefSeq" id="WP_109252609.1">
    <property type="nucleotide sequence ID" value="NZ_QEXV01000003.1"/>
</dbReference>
<dbReference type="EMBL" id="QEXV01000003">
    <property type="protein sequence ID" value="PWE17378.1"/>
    <property type="molecule type" value="Genomic_DNA"/>
</dbReference>
<dbReference type="Proteomes" id="UP000245168">
    <property type="component" value="Unassembled WGS sequence"/>
</dbReference>
<dbReference type="OrthoDB" id="977108at2"/>
<reference evidence="3" key="1">
    <citation type="submission" date="2018-05" db="EMBL/GenBank/DDBJ databases">
        <authorList>
            <person name="Liu B.-T."/>
        </authorList>
    </citation>
    <scope>NUCLEOTIDE SEQUENCE [LARGE SCALE GENOMIC DNA]</scope>
    <source>
        <strain evidence="3">WD6-1</strain>
    </source>
</reference>
<dbReference type="Gene3D" id="3.40.50.300">
    <property type="entry name" value="P-loop containing nucleotide triphosphate hydrolases"/>
    <property type="match status" value="1"/>
</dbReference>
<organism evidence="2 3">
    <name type="scientific">Marinicauda salina</name>
    <dbReference type="NCBI Taxonomy" id="2135793"/>
    <lineage>
        <taxon>Bacteria</taxon>
        <taxon>Pseudomonadati</taxon>
        <taxon>Pseudomonadota</taxon>
        <taxon>Alphaproteobacteria</taxon>
        <taxon>Maricaulales</taxon>
        <taxon>Maricaulaceae</taxon>
        <taxon>Marinicauda</taxon>
    </lineage>
</organism>